<feature type="compositionally biased region" description="Basic and acidic residues" evidence="1">
    <location>
        <begin position="158"/>
        <end position="167"/>
    </location>
</feature>
<dbReference type="AlphaFoldDB" id="A0A7W7RBW5"/>
<keyword evidence="3" id="KW-1185">Reference proteome</keyword>
<dbReference type="RefSeq" id="WP_184947172.1">
    <property type="nucleotide sequence ID" value="NZ_JACHJV010000004.1"/>
</dbReference>
<organism evidence="2 3">
    <name type="scientific">Kitasatospora kifunensis</name>
    <name type="common">Streptomyces kifunensis</name>
    <dbReference type="NCBI Taxonomy" id="58351"/>
    <lineage>
        <taxon>Bacteria</taxon>
        <taxon>Bacillati</taxon>
        <taxon>Actinomycetota</taxon>
        <taxon>Actinomycetes</taxon>
        <taxon>Kitasatosporales</taxon>
        <taxon>Streptomycetaceae</taxon>
        <taxon>Kitasatospora</taxon>
    </lineage>
</organism>
<proteinExistence type="predicted"/>
<protein>
    <submittedName>
        <fullName evidence="2">Uncharacterized protein</fullName>
    </submittedName>
</protein>
<dbReference type="Proteomes" id="UP000540506">
    <property type="component" value="Unassembled WGS sequence"/>
</dbReference>
<evidence type="ECO:0000256" key="1">
    <source>
        <dbReference type="SAM" id="MobiDB-lite"/>
    </source>
</evidence>
<feature type="region of interest" description="Disordered" evidence="1">
    <location>
        <begin position="141"/>
        <end position="181"/>
    </location>
</feature>
<reference evidence="2 3" key="1">
    <citation type="submission" date="2020-08" db="EMBL/GenBank/DDBJ databases">
        <title>Sequencing the genomes of 1000 actinobacteria strains.</title>
        <authorList>
            <person name="Klenk H.-P."/>
        </authorList>
    </citation>
    <scope>NUCLEOTIDE SEQUENCE [LARGE SCALE GENOMIC DNA]</scope>
    <source>
        <strain evidence="2 3">DSM 41654</strain>
    </source>
</reference>
<accession>A0A7W7RBW5</accession>
<evidence type="ECO:0000313" key="3">
    <source>
        <dbReference type="Proteomes" id="UP000540506"/>
    </source>
</evidence>
<sequence>MSQAPRRKAREGSAPTARFLYGGSYATTSDRYVRAINSAASGFTDKETRVVSWYISVSPGPVPPTNGAPADLAPGVTMTAVAMAAEMGVNANALGRILRHLHWHRILVETHRVGRIVIYRISPYISCKGTAAEQRQAITRWNPPHVPGLNDPDPGAEPCKDCAAESRKPRKRPKKTEEEAA</sequence>
<dbReference type="EMBL" id="JACHJV010000004">
    <property type="protein sequence ID" value="MBB4929117.1"/>
    <property type="molecule type" value="Genomic_DNA"/>
</dbReference>
<comment type="caution">
    <text evidence="2">The sequence shown here is derived from an EMBL/GenBank/DDBJ whole genome shotgun (WGS) entry which is preliminary data.</text>
</comment>
<gene>
    <name evidence="2" type="ORF">FHR34_008216</name>
</gene>
<name>A0A7W7RBW5_KITKI</name>
<evidence type="ECO:0000313" key="2">
    <source>
        <dbReference type="EMBL" id="MBB4929117.1"/>
    </source>
</evidence>